<keyword evidence="2" id="KW-0689">Ribosomal protein</keyword>
<dbReference type="GO" id="GO:0005762">
    <property type="term" value="C:mitochondrial large ribosomal subunit"/>
    <property type="evidence" value="ECO:0007669"/>
    <property type="project" value="TreeGrafter"/>
</dbReference>
<evidence type="ECO:0000256" key="4">
    <source>
        <dbReference type="ARBA" id="ARBA00035269"/>
    </source>
</evidence>
<evidence type="ECO:0000256" key="6">
    <source>
        <dbReference type="SAM" id="MobiDB-lite"/>
    </source>
</evidence>
<protein>
    <recommendedName>
        <fullName evidence="4">Large ribosomal subunit protein bL28m</fullName>
    </recommendedName>
</protein>
<dbReference type="PANTHER" id="PTHR13528:SF2">
    <property type="entry name" value="LARGE RIBOSOMAL SUBUNIT PROTEIN BL28M"/>
    <property type="match status" value="1"/>
</dbReference>
<evidence type="ECO:0000256" key="3">
    <source>
        <dbReference type="ARBA" id="ARBA00023274"/>
    </source>
</evidence>
<dbReference type="AlphaFoldDB" id="A0A2N3NKX7"/>
<dbReference type="InParanoid" id="A0A2N3NKX7"/>
<dbReference type="Gene3D" id="2.30.170.40">
    <property type="entry name" value="Ribosomal protein L28/L24"/>
    <property type="match status" value="1"/>
</dbReference>
<dbReference type="GO" id="GO:0003735">
    <property type="term" value="F:structural constituent of ribosome"/>
    <property type="evidence" value="ECO:0007669"/>
    <property type="project" value="InterPro"/>
</dbReference>
<evidence type="ECO:0000256" key="5">
    <source>
        <dbReference type="ARBA" id="ARBA00037226"/>
    </source>
</evidence>
<dbReference type="FunFam" id="2.30.170.40:FF:000003">
    <property type="entry name" value="54S ribosomal protein L24"/>
    <property type="match status" value="1"/>
</dbReference>
<dbReference type="OrthoDB" id="361870at2759"/>
<keyword evidence="8" id="KW-1185">Reference proteome</keyword>
<dbReference type="Proteomes" id="UP000233524">
    <property type="component" value="Unassembled WGS sequence"/>
</dbReference>
<evidence type="ECO:0000256" key="2">
    <source>
        <dbReference type="ARBA" id="ARBA00022980"/>
    </source>
</evidence>
<dbReference type="EMBL" id="NLAX01000002">
    <property type="protein sequence ID" value="PKS13105.1"/>
    <property type="molecule type" value="Genomic_DNA"/>
</dbReference>
<dbReference type="STRING" id="41688.A0A2N3NKX7"/>
<comment type="caution">
    <text evidence="7">The sequence shown here is derived from an EMBL/GenBank/DDBJ whole genome shotgun (WGS) entry which is preliminary data.</text>
</comment>
<dbReference type="InterPro" id="IPR026569">
    <property type="entry name" value="Ribosomal_bL28"/>
</dbReference>
<dbReference type="PANTHER" id="PTHR13528">
    <property type="entry name" value="39S RIBOSOMAL PROTEIN L28, MITOCHONDRIAL"/>
    <property type="match status" value="1"/>
</dbReference>
<comment type="similarity">
    <text evidence="1">Belongs to the bacterial ribosomal protein bL28 family.</text>
</comment>
<dbReference type="InterPro" id="IPR037147">
    <property type="entry name" value="Ribosomal_bL28_sf"/>
</dbReference>
<feature type="region of interest" description="Disordered" evidence="6">
    <location>
        <begin position="1"/>
        <end position="30"/>
    </location>
</feature>
<evidence type="ECO:0000256" key="1">
    <source>
        <dbReference type="ARBA" id="ARBA00008760"/>
    </source>
</evidence>
<dbReference type="VEuPathDB" id="FungiDB:jhhlp_000447"/>
<dbReference type="Pfam" id="PF00830">
    <property type="entry name" value="Ribosomal_L28"/>
    <property type="match status" value="1"/>
</dbReference>
<organism evidence="7 8">
    <name type="scientific">Lomentospora prolificans</name>
    <dbReference type="NCBI Taxonomy" id="41688"/>
    <lineage>
        <taxon>Eukaryota</taxon>
        <taxon>Fungi</taxon>
        <taxon>Dikarya</taxon>
        <taxon>Ascomycota</taxon>
        <taxon>Pezizomycotina</taxon>
        <taxon>Sordariomycetes</taxon>
        <taxon>Hypocreomycetidae</taxon>
        <taxon>Microascales</taxon>
        <taxon>Microascaceae</taxon>
        <taxon>Lomentospora</taxon>
    </lineage>
</organism>
<name>A0A2N3NKX7_9PEZI</name>
<gene>
    <name evidence="7" type="ORF">jhhlp_000447</name>
</gene>
<evidence type="ECO:0000313" key="8">
    <source>
        <dbReference type="Proteomes" id="UP000233524"/>
    </source>
</evidence>
<keyword evidence="3" id="KW-0687">Ribonucleoprotein</keyword>
<comment type="function">
    <text evidence="5">Component of the mitochondrial ribosome (mitoribosome), a dedicated translation machinery responsible for the synthesis of mitochondrial genome-encoded proteins, including at least some of the essential transmembrane subunits of the mitochondrial respiratory chain. The mitoribosomes are attached to the mitochondrial inner membrane and translation products are cotranslationally integrated into the membrane.</text>
</comment>
<sequence length="259" mass="29397">MAHQHPIRALTTRLSTTLPQTPNPRAFSTTTPTLTKTIKASKIPAPLAPLYPPGERTLYKQSNQGLYGFSRIRFGNNVSGRNDTRTPRTWKPNVQRKKLWSESLGAWVKTRLTTRVLRTIKKEGGLDQYLTGHGRRRIEELGPAGWRLRWLVMQTPAMRSKMDAEREKLGLEPAKDGEAEAERREDLVWVAMDYATPGPLGRKTRDILERRTAEVLEKEHAFGEGERDDVEFQVKWVDGNVPEGFEAEAAEKAPETKTV</sequence>
<reference evidence="7 8" key="1">
    <citation type="journal article" date="2017" name="G3 (Bethesda)">
        <title>First Draft Genome Sequence of the Pathogenic Fungus Lomentospora prolificans (Formerly Scedosporium prolificans).</title>
        <authorList>
            <person name="Luo R."/>
            <person name="Zimin A."/>
            <person name="Workman R."/>
            <person name="Fan Y."/>
            <person name="Pertea G."/>
            <person name="Grossman N."/>
            <person name="Wear M.P."/>
            <person name="Jia B."/>
            <person name="Miller H."/>
            <person name="Casadevall A."/>
            <person name="Timp W."/>
            <person name="Zhang S.X."/>
            <person name="Salzberg S.L."/>
        </authorList>
    </citation>
    <scope>NUCLEOTIDE SEQUENCE [LARGE SCALE GENOMIC DNA]</scope>
    <source>
        <strain evidence="7 8">JHH-5317</strain>
    </source>
</reference>
<accession>A0A2N3NKX7</accession>
<dbReference type="InterPro" id="IPR034704">
    <property type="entry name" value="Ribosomal_bL28/bL31-like_sf"/>
</dbReference>
<dbReference type="SUPFAM" id="SSF143800">
    <property type="entry name" value="L28p-like"/>
    <property type="match status" value="1"/>
</dbReference>
<proteinExistence type="inferred from homology"/>
<evidence type="ECO:0000313" key="7">
    <source>
        <dbReference type="EMBL" id="PKS13105.1"/>
    </source>
</evidence>